<feature type="non-terminal residue" evidence="2">
    <location>
        <position position="190"/>
    </location>
</feature>
<proteinExistence type="predicted"/>
<comment type="caution">
    <text evidence="2">The sequence shown here is derived from an EMBL/GenBank/DDBJ whole genome shotgun (WGS) entry which is preliminary data.</text>
</comment>
<evidence type="ECO:0008006" key="4">
    <source>
        <dbReference type="Google" id="ProtNLM"/>
    </source>
</evidence>
<organism evidence="2 3">
    <name type="scientific">Chryseobacterium formosus</name>
    <dbReference type="NCBI Taxonomy" id="1537363"/>
    <lineage>
        <taxon>Bacteria</taxon>
        <taxon>Pseudomonadati</taxon>
        <taxon>Bacteroidota</taxon>
        <taxon>Flavobacteriia</taxon>
        <taxon>Flavobacteriales</taxon>
        <taxon>Weeksellaceae</taxon>
        <taxon>Chryseobacterium group</taxon>
        <taxon>Chryseobacterium</taxon>
    </lineage>
</organism>
<dbReference type="RefSeq" id="WP_267265646.1">
    <property type="nucleotide sequence ID" value="NZ_JAOVZW010000013.1"/>
</dbReference>
<feature type="signal peptide" evidence="1">
    <location>
        <begin position="1"/>
        <end position="21"/>
    </location>
</feature>
<dbReference type="PROSITE" id="PS51257">
    <property type="entry name" value="PROKAR_LIPOPROTEIN"/>
    <property type="match status" value="1"/>
</dbReference>
<sequence>MKKNLFLRLCLILLVAVTAYSCRTEDLHNEEAQQQTQLRLTSQRISLSEAKHRSQLLPNLEKAETAIEKKQLNVQGKLVNIGNGITIDTDDVIYIENGPDFHTYTFSVIRDNASANAPVENVLMTPNTDGSYRVFHIVLNLTEADKAKIGNREFVDFKNKEQVTELANMDLSSLSQRTSCTPEYYSYPIP</sequence>
<accession>A0ABT3XQE5</accession>
<dbReference type="Proteomes" id="UP001073122">
    <property type="component" value="Unassembled WGS sequence"/>
</dbReference>
<evidence type="ECO:0000256" key="1">
    <source>
        <dbReference type="SAM" id="SignalP"/>
    </source>
</evidence>
<name>A0ABT3XQE5_9FLAO</name>
<dbReference type="EMBL" id="JAOVZW010000013">
    <property type="protein sequence ID" value="MCX8524346.1"/>
    <property type="molecule type" value="Genomic_DNA"/>
</dbReference>
<protein>
    <recommendedName>
        <fullName evidence="4">Lipoprotein</fullName>
    </recommendedName>
</protein>
<gene>
    <name evidence="2" type="ORF">OF897_10540</name>
</gene>
<keyword evidence="1" id="KW-0732">Signal</keyword>
<feature type="chain" id="PRO_5045957416" description="Lipoprotein" evidence="1">
    <location>
        <begin position="22"/>
        <end position="190"/>
    </location>
</feature>
<evidence type="ECO:0000313" key="2">
    <source>
        <dbReference type="EMBL" id="MCX8524346.1"/>
    </source>
</evidence>
<reference evidence="2" key="1">
    <citation type="submission" date="2022-10" db="EMBL/GenBank/DDBJ databases">
        <title>Chryseobacterium sp. nov., a novel bacterial species.</title>
        <authorList>
            <person name="Cao Y."/>
        </authorList>
    </citation>
    <scope>NUCLEOTIDE SEQUENCE</scope>
    <source>
        <strain evidence="2">CCTCC AB2015118</strain>
    </source>
</reference>
<evidence type="ECO:0000313" key="3">
    <source>
        <dbReference type="Proteomes" id="UP001073122"/>
    </source>
</evidence>
<keyword evidence="3" id="KW-1185">Reference proteome</keyword>